<organism evidence="2 3">
    <name type="scientific">Lysobacter gummosus</name>
    <dbReference type="NCBI Taxonomy" id="262324"/>
    <lineage>
        <taxon>Bacteria</taxon>
        <taxon>Pseudomonadati</taxon>
        <taxon>Pseudomonadota</taxon>
        <taxon>Gammaproteobacteria</taxon>
        <taxon>Lysobacterales</taxon>
        <taxon>Lysobacteraceae</taxon>
        <taxon>Lysobacter</taxon>
    </lineage>
</organism>
<dbReference type="EMBL" id="CP093547">
    <property type="protein sequence ID" value="UNP29449.1"/>
    <property type="molecule type" value="Genomic_DNA"/>
</dbReference>
<feature type="signal peptide" evidence="1">
    <location>
        <begin position="1"/>
        <end position="23"/>
    </location>
</feature>
<accession>A0ABY3XA68</accession>
<keyword evidence="1" id="KW-0732">Signal</keyword>
<evidence type="ECO:0000313" key="2">
    <source>
        <dbReference type="EMBL" id="UNP29449.1"/>
    </source>
</evidence>
<name>A0ABY3XA68_9GAMM</name>
<sequence length="101" mass="10876">MKRRTGGLLLSLLLTLAAAPSLAAPIGGTNPQPPQPSWGTWDATVRWVQPHTVPGPDGPLRYTYTYAHISAASQSDCETQLYGYASQPGVTVIDFCTFHSF</sequence>
<proteinExistence type="predicted"/>
<evidence type="ECO:0008006" key="4">
    <source>
        <dbReference type="Google" id="ProtNLM"/>
    </source>
</evidence>
<evidence type="ECO:0000256" key="1">
    <source>
        <dbReference type="SAM" id="SignalP"/>
    </source>
</evidence>
<gene>
    <name evidence="2" type="ORF">MOV92_23800</name>
</gene>
<evidence type="ECO:0000313" key="3">
    <source>
        <dbReference type="Proteomes" id="UP000829194"/>
    </source>
</evidence>
<reference evidence="2 3" key="1">
    <citation type="submission" date="2022-03" db="EMBL/GenBank/DDBJ databases">
        <title>Complete genome sequence of Lysobacter capsici VKM B-2533 and Lysobacter gummosus 10.1.1, promising sources of lytic agents.</title>
        <authorList>
            <person name="Tarlachkov S.V."/>
            <person name="Kudryakova I.V."/>
            <person name="Afoshin A.S."/>
            <person name="Leontyevskaya E.A."/>
            <person name="Leontyevskaya N.V."/>
        </authorList>
    </citation>
    <scope>NUCLEOTIDE SEQUENCE [LARGE SCALE GENOMIC DNA]</scope>
    <source>
        <strain evidence="2 3">10.1.1</strain>
    </source>
</reference>
<protein>
    <recommendedName>
        <fullName evidence="4">Secreted protein</fullName>
    </recommendedName>
</protein>
<feature type="chain" id="PRO_5045346019" description="Secreted protein" evidence="1">
    <location>
        <begin position="24"/>
        <end position="101"/>
    </location>
</feature>
<keyword evidence="3" id="KW-1185">Reference proteome</keyword>
<dbReference type="RefSeq" id="WP_148649118.1">
    <property type="nucleotide sequence ID" value="NZ_CP011131.1"/>
</dbReference>
<dbReference type="Proteomes" id="UP000829194">
    <property type="component" value="Chromosome"/>
</dbReference>